<dbReference type="Proteomes" id="UP001497744">
    <property type="component" value="Unassembled WGS sequence"/>
</dbReference>
<dbReference type="GeneID" id="94195020"/>
<dbReference type="PANTHER" id="PTHR13182">
    <property type="entry name" value="ZINC FINGER PROTEIN 622"/>
    <property type="match status" value="1"/>
</dbReference>
<dbReference type="InterPro" id="IPR041661">
    <property type="entry name" value="ZN622/Rei1/Reh1_Znf-C2H2"/>
</dbReference>
<dbReference type="PANTHER" id="PTHR13182:SF8">
    <property type="entry name" value="CYTOPLASMIC 60S SUBUNIT BIOGENESIS FACTOR ZNF622"/>
    <property type="match status" value="1"/>
</dbReference>
<dbReference type="GO" id="GO:0042273">
    <property type="term" value="P:ribosomal large subunit biogenesis"/>
    <property type="evidence" value="ECO:0007669"/>
    <property type="project" value="TreeGrafter"/>
</dbReference>
<dbReference type="InterPro" id="IPR040025">
    <property type="entry name" value="Znf622/Rei1/Reh1"/>
</dbReference>
<dbReference type="GO" id="GO:0030687">
    <property type="term" value="C:preribosome, large subunit precursor"/>
    <property type="evidence" value="ECO:0007669"/>
    <property type="project" value="TreeGrafter"/>
</dbReference>
<name>A0AAV4LYF5_BABCB</name>
<accession>A0AAV4LYF5</accession>
<comment type="caution">
    <text evidence="3">The sequence shown here is derived from an EMBL/GenBank/DDBJ whole genome shotgun (WGS) entry which is preliminary data.</text>
</comment>
<dbReference type="RefSeq" id="XP_067715608.1">
    <property type="nucleotide sequence ID" value="XM_067859507.1"/>
</dbReference>
<organism evidence="3 4">
    <name type="scientific">Babesia caballi</name>
    <dbReference type="NCBI Taxonomy" id="5871"/>
    <lineage>
        <taxon>Eukaryota</taxon>
        <taxon>Sar</taxon>
        <taxon>Alveolata</taxon>
        <taxon>Apicomplexa</taxon>
        <taxon>Aconoidasida</taxon>
        <taxon>Piroplasmida</taxon>
        <taxon>Babesiidae</taxon>
        <taxon>Babesia</taxon>
    </lineage>
</organism>
<feature type="compositionally biased region" description="Basic residues" evidence="1">
    <location>
        <begin position="93"/>
        <end position="102"/>
    </location>
</feature>
<dbReference type="EMBL" id="BPLF01000002">
    <property type="protein sequence ID" value="GIX63539.1"/>
    <property type="molecule type" value="Genomic_DNA"/>
</dbReference>
<evidence type="ECO:0000313" key="3">
    <source>
        <dbReference type="EMBL" id="GIX63539.1"/>
    </source>
</evidence>
<feature type="domain" description="C2H2-type" evidence="2">
    <location>
        <begin position="190"/>
        <end position="212"/>
    </location>
</feature>
<proteinExistence type="predicted"/>
<feature type="region of interest" description="Disordered" evidence="1">
    <location>
        <begin position="88"/>
        <end position="127"/>
    </location>
</feature>
<dbReference type="InterPro" id="IPR013087">
    <property type="entry name" value="Znf_C2H2_type"/>
</dbReference>
<protein>
    <submittedName>
        <fullName evidence="3">Zinc C2H2 type domain-containing protein</fullName>
    </submittedName>
</protein>
<keyword evidence="4" id="KW-1185">Reference proteome</keyword>
<evidence type="ECO:0000259" key="2">
    <source>
        <dbReference type="PROSITE" id="PS00028"/>
    </source>
</evidence>
<gene>
    <name evidence="3" type="ORF">BcabD6B2_29740</name>
</gene>
<dbReference type="Pfam" id="PF12756">
    <property type="entry name" value="zf-C2H2_2"/>
    <property type="match status" value="1"/>
</dbReference>
<sequence>MTTKTVTGLCFLKPAAKAAAPATQEANKCVTCNTLFPDVTAQKSHFKSEWHLYNVKRKGAGIDTVGHADFLVLKERLAQMMAIKNSELETKNKAKPQRARRASRTDGRRAELSQGGEVCPDTAAPPSGATSVPYDPVTCLFSGKKARSVAENLKWMARTYSFFVPEEEYLTDAEALLGYLHDKIYNQNACIYCQRAFGSTYAVLHHMEQKQHRKLNDEDIEEIRQFYDFTKSYLALLPAKSAEDSSCGSTAVDDEDEWEDVITAKTDTQEALQRLAYYGIVRARINEGGNLSLPNGREAVHRDVSYVYKQNLVVRGAYGVSKAPTGFKFLKNSDKRKIARAEKQKRTKLEHGALKMQYKSYKLFVPCNQIAYAT</sequence>
<dbReference type="InterPro" id="IPR036236">
    <property type="entry name" value="Znf_C2H2_sf"/>
</dbReference>
<dbReference type="PROSITE" id="PS00028">
    <property type="entry name" value="ZINC_FINGER_C2H2_1"/>
    <property type="match status" value="1"/>
</dbReference>
<reference evidence="3 4" key="1">
    <citation type="submission" date="2021-06" db="EMBL/GenBank/DDBJ databases">
        <title>Genome sequence of Babesia caballi.</title>
        <authorList>
            <person name="Yamagishi J."/>
            <person name="Kidaka T."/>
            <person name="Ochi A."/>
        </authorList>
    </citation>
    <scope>NUCLEOTIDE SEQUENCE [LARGE SCALE GENOMIC DNA]</scope>
    <source>
        <strain evidence="3">USDA-D6B2</strain>
    </source>
</reference>
<dbReference type="AlphaFoldDB" id="A0AAV4LYF5"/>
<dbReference type="SUPFAM" id="SSF57667">
    <property type="entry name" value="beta-beta-alpha zinc fingers"/>
    <property type="match status" value="1"/>
</dbReference>
<evidence type="ECO:0000256" key="1">
    <source>
        <dbReference type="SAM" id="MobiDB-lite"/>
    </source>
</evidence>
<evidence type="ECO:0000313" key="4">
    <source>
        <dbReference type="Proteomes" id="UP001497744"/>
    </source>
</evidence>